<proteinExistence type="predicted"/>
<organism evidence="1 2">
    <name type="scientific">Caballeronia hypogeia</name>
    <dbReference type="NCBI Taxonomy" id="1777140"/>
    <lineage>
        <taxon>Bacteria</taxon>
        <taxon>Pseudomonadati</taxon>
        <taxon>Pseudomonadota</taxon>
        <taxon>Betaproteobacteria</taxon>
        <taxon>Burkholderiales</taxon>
        <taxon>Burkholderiaceae</taxon>
        <taxon>Caballeronia</taxon>
    </lineage>
</organism>
<protein>
    <submittedName>
        <fullName evidence="1">Uncharacterized protein</fullName>
    </submittedName>
</protein>
<name>A0A158DTM5_9BURK</name>
<evidence type="ECO:0000313" key="1">
    <source>
        <dbReference type="EMBL" id="SAK97873.1"/>
    </source>
</evidence>
<dbReference type="EMBL" id="FCOA02000062">
    <property type="protein sequence ID" value="SAK97873.1"/>
    <property type="molecule type" value="Genomic_DNA"/>
</dbReference>
<dbReference type="STRING" id="1777140.AWB79_07530"/>
<comment type="caution">
    <text evidence="1">The sequence shown here is derived from an EMBL/GenBank/DDBJ whole genome shotgun (WGS) entry which is preliminary data.</text>
</comment>
<accession>A0A158DTM5</accession>
<evidence type="ECO:0000313" key="2">
    <source>
        <dbReference type="Proteomes" id="UP000054851"/>
    </source>
</evidence>
<dbReference type="RefSeq" id="WP_061172521.1">
    <property type="nucleotide sequence ID" value="NZ_FCOA02000062.1"/>
</dbReference>
<sequence>MTKYQEALREVMTGDCFAGCMIEGQEVTPASIAEDMAVFADAIRRQLENLSSIGHYPELLAEAMDELATNAGILRTLAEARVKLVLAAEADGLCIVAAPEGATLH</sequence>
<reference evidence="1" key="1">
    <citation type="submission" date="2016-01" db="EMBL/GenBank/DDBJ databases">
        <authorList>
            <person name="Peeters C."/>
        </authorList>
    </citation>
    <scope>NUCLEOTIDE SEQUENCE</scope>
    <source>
        <strain evidence="1">LMG 29322</strain>
    </source>
</reference>
<keyword evidence="2" id="KW-1185">Reference proteome</keyword>
<dbReference type="AlphaFoldDB" id="A0A158DTM5"/>
<gene>
    <name evidence="1" type="ORF">AWB79_07530</name>
</gene>
<dbReference type="Proteomes" id="UP000054851">
    <property type="component" value="Unassembled WGS sequence"/>
</dbReference>